<gene>
    <name evidence="1" type="ORF">EZS27_023920</name>
</gene>
<protein>
    <submittedName>
        <fullName evidence="1">Uncharacterized protein</fullName>
    </submittedName>
</protein>
<dbReference type="AlphaFoldDB" id="A0A5J4QZA8"/>
<evidence type="ECO:0000313" key="1">
    <source>
        <dbReference type="EMBL" id="KAA6327056.1"/>
    </source>
</evidence>
<accession>A0A5J4QZA8</accession>
<proteinExistence type="predicted"/>
<sequence>MFDLEELIKVIESETDFRNYLHDKIRVAIIEKEPYKKMVK</sequence>
<organism evidence="1">
    <name type="scientific">termite gut metagenome</name>
    <dbReference type="NCBI Taxonomy" id="433724"/>
    <lineage>
        <taxon>unclassified sequences</taxon>
        <taxon>metagenomes</taxon>
        <taxon>organismal metagenomes</taxon>
    </lineage>
</organism>
<dbReference type="EMBL" id="SNRY01002056">
    <property type="protein sequence ID" value="KAA6327056.1"/>
    <property type="molecule type" value="Genomic_DNA"/>
</dbReference>
<reference evidence="1" key="1">
    <citation type="submission" date="2019-03" db="EMBL/GenBank/DDBJ databases">
        <title>Single cell metagenomics reveals metabolic interactions within the superorganism composed of flagellate Streblomastix strix and complex community of Bacteroidetes bacteria on its surface.</title>
        <authorList>
            <person name="Treitli S.C."/>
            <person name="Kolisko M."/>
            <person name="Husnik F."/>
            <person name="Keeling P."/>
            <person name="Hampl V."/>
        </authorList>
    </citation>
    <scope>NUCLEOTIDE SEQUENCE</scope>
    <source>
        <strain evidence="1">STM</strain>
    </source>
</reference>
<name>A0A5J4QZA8_9ZZZZ</name>
<comment type="caution">
    <text evidence="1">The sequence shown here is derived from an EMBL/GenBank/DDBJ whole genome shotgun (WGS) entry which is preliminary data.</text>
</comment>